<accession>A0A2S5TD16</accession>
<reference evidence="2 3" key="1">
    <citation type="submission" date="2018-02" db="EMBL/GenBank/DDBJ databases">
        <title>Genome sequencing of Solimonas sp. HR-BB.</title>
        <authorList>
            <person name="Lee Y."/>
            <person name="Jeon C.O."/>
        </authorList>
    </citation>
    <scope>NUCLEOTIDE SEQUENCE [LARGE SCALE GENOMIC DNA]</scope>
    <source>
        <strain evidence="2 3">HR-BB</strain>
    </source>
</reference>
<feature type="transmembrane region" description="Helical" evidence="1">
    <location>
        <begin position="131"/>
        <end position="149"/>
    </location>
</feature>
<feature type="transmembrane region" description="Helical" evidence="1">
    <location>
        <begin position="105"/>
        <end position="125"/>
    </location>
</feature>
<dbReference type="AlphaFoldDB" id="A0A2S5TD16"/>
<dbReference type="Proteomes" id="UP000238220">
    <property type="component" value="Unassembled WGS sequence"/>
</dbReference>
<feature type="transmembrane region" description="Helical" evidence="1">
    <location>
        <begin position="36"/>
        <end position="53"/>
    </location>
</feature>
<dbReference type="EMBL" id="PSNW01000010">
    <property type="protein sequence ID" value="PPE72822.1"/>
    <property type="molecule type" value="Genomic_DNA"/>
</dbReference>
<sequence length="212" mass="23986">MESLAQAPIPLAVKLAYSAFMAVLLPVYLRQYGPTNLLYFCDVALLLTLAGIWTEDALLLSVATVGILIAQLFWLLSFLGHLFGRRISGMTDYMFETRRSRFLRGLSLFHGWLPVLLLYLLLHTGYDPRALPIWTVLASLLVLVCYFLMPPPSPHRGLAPVNINYVYGFDSDKPQSWMPRQAWLALVLLGFPLLLYLPAHLLLNWLMPAAVR</sequence>
<keyword evidence="3" id="KW-1185">Reference proteome</keyword>
<organism evidence="2 3">
    <name type="scientific">Solimonas fluminis</name>
    <dbReference type="NCBI Taxonomy" id="2086571"/>
    <lineage>
        <taxon>Bacteria</taxon>
        <taxon>Pseudomonadati</taxon>
        <taxon>Pseudomonadota</taxon>
        <taxon>Gammaproteobacteria</taxon>
        <taxon>Nevskiales</taxon>
        <taxon>Nevskiaceae</taxon>
        <taxon>Solimonas</taxon>
    </lineage>
</organism>
<evidence type="ECO:0008006" key="4">
    <source>
        <dbReference type="Google" id="ProtNLM"/>
    </source>
</evidence>
<feature type="transmembrane region" description="Helical" evidence="1">
    <location>
        <begin position="183"/>
        <end position="207"/>
    </location>
</feature>
<feature type="transmembrane region" description="Helical" evidence="1">
    <location>
        <begin position="59"/>
        <end position="84"/>
    </location>
</feature>
<keyword evidence="1" id="KW-0812">Transmembrane</keyword>
<protein>
    <recommendedName>
        <fullName evidence="4">Membrane-associated protein</fullName>
    </recommendedName>
</protein>
<evidence type="ECO:0000313" key="2">
    <source>
        <dbReference type="EMBL" id="PPE72822.1"/>
    </source>
</evidence>
<keyword evidence="1" id="KW-0472">Membrane</keyword>
<dbReference type="OrthoDB" id="188694at2"/>
<name>A0A2S5TD16_9GAMM</name>
<evidence type="ECO:0000313" key="3">
    <source>
        <dbReference type="Proteomes" id="UP000238220"/>
    </source>
</evidence>
<comment type="caution">
    <text evidence="2">The sequence shown here is derived from an EMBL/GenBank/DDBJ whole genome shotgun (WGS) entry which is preliminary data.</text>
</comment>
<gene>
    <name evidence="2" type="ORF">C3942_17345</name>
</gene>
<keyword evidence="1" id="KW-1133">Transmembrane helix</keyword>
<evidence type="ECO:0000256" key="1">
    <source>
        <dbReference type="SAM" id="Phobius"/>
    </source>
</evidence>
<proteinExistence type="predicted"/>
<feature type="transmembrane region" description="Helical" evidence="1">
    <location>
        <begin position="12"/>
        <end position="29"/>
    </location>
</feature>